<proteinExistence type="predicted"/>
<evidence type="ECO:0000256" key="3">
    <source>
        <dbReference type="ARBA" id="ARBA00012438"/>
    </source>
</evidence>
<reference evidence="17 18" key="1">
    <citation type="submission" date="2019-09" db="EMBL/GenBank/DDBJ databases">
        <title>Complete genome sequencing of four Arcobacter species reveals a diverse suite of mobile elements.</title>
        <authorList>
            <person name="Miller W.G."/>
            <person name="Yee E."/>
            <person name="Bono J.L."/>
        </authorList>
    </citation>
    <scope>NUCLEOTIDE SEQUENCE [LARGE SCALE GENOMIC DNA]</scope>
    <source>
        <strain evidence="17 18">LMG 26638</strain>
    </source>
</reference>
<keyword evidence="12" id="KW-0902">Two-component regulatory system</keyword>
<evidence type="ECO:0000256" key="12">
    <source>
        <dbReference type="ARBA" id="ARBA00023012"/>
    </source>
</evidence>
<evidence type="ECO:0000256" key="8">
    <source>
        <dbReference type="ARBA" id="ARBA00022741"/>
    </source>
</evidence>
<dbReference type="InterPro" id="IPR036097">
    <property type="entry name" value="HisK_dim/P_sf"/>
</dbReference>
<dbReference type="PANTHER" id="PTHR45528:SF1">
    <property type="entry name" value="SENSOR HISTIDINE KINASE CPXA"/>
    <property type="match status" value="1"/>
</dbReference>
<dbReference type="GO" id="GO:0005524">
    <property type="term" value="F:ATP binding"/>
    <property type="evidence" value="ECO:0007669"/>
    <property type="project" value="UniProtKB-KW"/>
</dbReference>
<dbReference type="EC" id="2.7.13.3" evidence="3"/>
<evidence type="ECO:0000313" key="17">
    <source>
        <dbReference type="EMBL" id="QEP35406.1"/>
    </source>
</evidence>
<dbReference type="Gene3D" id="1.10.287.130">
    <property type="match status" value="1"/>
</dbReference>
<keyword evidence="18" id="KW-1185">Reference proteome</keyword>
<protein>
    <recommendedName>
        <fullName evidence="3">histidine kinase</fullName>
        <ecNumber evidence="3">2.7.13.3</ecNumber>
    </recommendedName>
</protein>
<dbReference type="AlphaFoldDB" id="A0A5C2HE13"/>
<dbReference type="SUPFAM" id="SSF47384">
    <property type="entry name" value="Homodimeric domain of signal transducing histidine kinase"/>
    <property type="match status" value="1"/>
</dbReference>
<evidence type="ECO:0000256" key="1">
    <source>
        <dbReference type="ARBA" id="ARBA00000085"/>
    </source>
</evidence>
<evidence type="ECO:0000256" key="14">
    <source>
        <dbReference type="SAM" id="Coils"/>
    </source>
</evidence>
<keyword evidence="5" id="KW-0597">Phosphoprotein</keyword>
<reference evidence="18" key="2">
    <citation type="submission" date="2019-09" db="EMBL/GenBank/DDBJ databases">
        <title>Complete genome sequencing of four Arcobacter species reveals a diverse suite of mobile elements.</title>
        <authorList>
            <person name="On S.L.W."/>
            <person name="Miller W.G."/>
            <person name="Biggs P."/>
            <person name="Cornelius A."/>
            <person name="Vandamme P."/>
        </authorList>
    </citation>
    <scope>NUCLEOTIDE SEQUENCE [LARGE SCALE GENOMIC DNA]</scope>
    <source>
        <strain evidence="18">LMG 26638</strain>
    </source>
</reference>
<feature type="transmembrane region" description="Helical" evidence="15">
    <location>
        <begin position="313"/>
        <end position="334"/>
    </location>
</feature>
<evidence type="ECO:0000256" key="15">
    <source>
        <dbReference type="SAM" id="Phobius"/>
    </source>
</evidence>
<keyword evidence="14" id="KW-0175">Coiled coil</keyword>
<comment type="subcellular location">
    <subcellularLocation>
        <location evidence="2">Cell membrane</location>
        <topology evidence="2">Multi-pass membrane protein</topology>
    </subcellularLocation>
</comment>
<dbReference type="InterPro" id="IPR036890">
    <property type="entry name" value="HATPase_C_sf"/>
</dbReference>
<dbReference type="RefSeq" id="WP_130234301.1">
    <property type="nucleotide sequence ID" value="NZ_BMEF01000009.1"/>
</dbReference>
<feature type="coiled-coil region" evidence="14">
    <location>
        <begin position="52"/>
        <end position="106"/>
    </location>
</feature>
<dbReference type="CDD" id="cd00082">
    <property type="entry name" value="HisKA"/>
    <property type="match status" value="1"/>
</dbReference>
<gene>
    <name evidence="17" type="ORF">APAC_2346</name>
</gene>
<sequence length="567" mass="67401">MNLKFKISILHIAVSFITIFFIYMVYDTYVLSQKDEIKKQLTRILNLNQAHMQKSLVRINQLLENKKELTQEIHLSLHNHLKENPKANLQELRNNIKKEFQLENKKVDIEVFLVDKYYYRVIDSTEAKNLNRNLSFNKKSKESLDSLSYIDQYNRSNDVSVDFLDYELKNYSYSKLEEELYLGLGVIYKEALDHRKDFDEMRKVANTHIDLFCVMKDSNNNLFYESLVAHKKPYETTADYNSNIKRYAKDEITNNPIIKTSKNWEEMSVKKDNTLKFYIPLLKEDNPIMGIPGDIILQVDLDISQEKEFFQTIIFKLILFIVIHFILLFIIFYFTKKYQSIQEKLEKENNKHKDLVNYNKNFISNMVHQIRTPLSIILTNISFMETLLKTNVSKYSSQVNAAINSLSNSYENLSYYISYKNLKYTKRKIDISNFIKERVIFFDEIAQANKKSILLNIKEKYEIDFNDIELERLIDNNISNALKNGDIETNIIIRFYKKDDIYNLEFKAYSKNLVLNNLFKKSEETLLKDTSNTSLGVYVIKKICEKNKIIYKCEKKDDSFTFKYSWK</sequence>
<keyword evidence="7 15" id="KW-0812">Transmembrane</keyword>
<keyword evidence="6" id="KW-0808">Transferase</keyword>
<evidence type="ECO:0000256" key="4">
    <source>
        <dbReference type="ARBA" id="ARBA00022475"/>
    </source>
</evidence>
<evidence type="ECO:0000259" key="16">
    <source>
        <dbReference type="Pfam" id="PF00512"/>
    </source>
</evidence>
<comment type="catalytic activity">
    <reaction evidence="1">
        <text>ATP + protein L-histidine = ADP + protein N-phospho-L-histidine.</text>
        <dbReference type="EC" id="2.7.13.3"/>
    </reaction>
</comment>
<feature type="transmembrane region" description="Helical" evidence="15">
    <location>
        <begin position="7"/>
        <end position="26"/>
    </location>
</feature>
<dbReference type="Proteomes" id="UP000322726">
    <property type="component" value="Chromosome"/>
</dbReference>
<dbReference type="GO" id="GO:0000155">
    <property type="term" value="F:phosphorelay sensor kinase activity"/>
    <property type="evidence" value="ECO:0007669"/>
    <property type="project" value="InterPro"/>
</dbReference>
<organism evidence="17 18">
    <name type="scientific">Malaciobacter pacificus</name>
    <dbReference type="NCBI Taxonomy" id="1080223"/>
    <lineage>
        <taxon>Bacteria</taxon>
        <taxon>Pseudomonadati</taxon>
        <taxon>Campylobacterota</taxon>
        <taxon>Epsilonproteobacteria</taxon>
        <taxon>Campylobacterales</taxon>
        <taxon>Arcobacteraceae</taxon>
        <taxon>Malaciobacter</taxon>
    </lineage>
</organism>
<dbReference type="EMBL" id="CP035928">
    <property type="protein sequence ID" value="QEP35406.1"/>
    <property type="molecule type" value="Genomic_DNA"/>
</dbReference>
<evidence type="ECO:0000313" key="18">
    <source>
        <dbReference type="Proteomes" id="UP000322726"/>
    </source>
</evidence>
<dbReference type="PANTHER" id="PTHR45528">
    <property type="entry name" value="SENSOR HISTIDINE KINASE CPXA"/>
    <property type="match status" value="1"/>
</dbReference>
<dbReference type="OrthoDB" id="5346691at2"/>
<dbReference type="SUPFAM" id="SSF55874">
    <property type="entry name" value="ATPase domain of HSP90 chaperone/DNA topoisomerase II/histidine kinase"/>
    <property type="match status" value="1"/>
</dbReference>
<evidence type="ECO:0000256" key="9">
    <source>
        <dbReference type="ARBA" id="ARBA00022777"/>
    </source>
</evidence>
<dbReference type="GO" id="GO:0005886">
    <property type="term" value="C:plasma membrane"/>
    <property type="evidence" value="ECO:0007669"/>
    <property type="project" value="UniProtKB-SubCell"/>
</dbReference>
<name>A0A5C2HE13_9BACT</name>
<keyword evidence="4" id="KW-1003">Cell membrane</keyword>
<evidence type="ECO:0000256" key="2">
    <source>
        <dbReference type="ARBA" id="ARBA00004651"/>
    </source>
</evidence>
<feature type="domain" description="Signal transduction histidine kinase dimerisation/phosphoacceptor" evidence="16">
    <location>
        <begin position="360"/>
        <end position="413"/>
    </location>
</feature>
<evidence type="ECO:0000256" key="5">
    <source>
        <dbReference type="ARBA" id="ARBA00022553"/>
    </source>
</evidence>
<keyword evidence="10" id="KW-0067">ATP-binding</keyword>
<keyword evidence="11 15" id="KW-1133">Transmembrane helix</keyword>
<evidence type="ECO:0000256" key="7">
    <source>
        <dbReference type="ARBA" id="ARBA00022692"/>
    </source>
</evidence>
<keyword evidence="8" id="KW-0547">Nucleotide-binding</keyword>
<dbReference type="Pfam" id="PF00512">
    <property type="entry name" value="HisKA"/>
    <property type="match status" value="1"/>
</dbReference>
<dbReference type="Gene3D" id="3.30.565.10">
    <property type="entry name" value="Histidine kinase-like ATPase, C-terminal domain"/>
    <property type="match status" value="1"/>
</dbReference>
<reference evidence="17 18" key="3">
    <citation type="submission" date="2019-09" db="EMBL/GenBank/DDBJ databases">
        <title>Taxonomic note: a critical rebuttal of the proposed division of the genus Arcobacter into six genera, emended descriptions of Arcobacter anaerophilus and the genus Arcobacter, and an assessment of genus-level boundaries for Epsilonproteobacteria using in silico genomic comparator tools.</title>
        <authorList>
            <person name="On S.L.W."/>
            <person name="Miller W.G."/>
            <person name="Biggs P."/>
            <person name="Cornelius A."/>
            <person name="Vandamme P."/>
        </authorList>
    </citation>
    <scope>NUCLEOTIDE SEQUENCE [LARGE SCALE GENOMIC DNA]</scope>
    <source>
        <strain evidence="17 18">LMG 26638</strain>
    </source>
</reference>
<dbReference type="InterPro" id="IPR003661">
    <property type="entry name" value="HisK_dim/P_dom"/>
</dbReference>
<dbReference type="KEGG" id="apai:APAC_2346"/>
<dbReference type="InterPro" id="IPR050398">
    <property type="entry name" value="HssS/ArlS-like"/>
</dbReference>
<evidence type="ECO:0000256" key="10">
    <source>
        <dbReference type="ARBA" id="ARBA00022840"/>
    </source>
</evidence>
<evidence type="ECO:0000256" key="11">
    <source>
        <dbReference type="ARBA" id="ARBA00022989"/>
    </source>
</evidence>
<evidence type="ECO:0000256" key="6">
    <source>
        <dbReference type="ARBA" id="ARBA00022679"/>
    </source>
</evidence>
<evidence type="ECO:0000256" key="13">
    <source>
        <dbReference type="ARBA" id="ARBA00023136"/>
    </source>
</evidence>
<accession>A0A5C2HE13</accession>
<keyword evidence="9 17" id="KW-0418">Kinase</keyword>
<keyword evidence="13 15" id="KW-0472">Membrane</keyword>